<comment type="caution">
    <text evidence="1">The sequence shown here is derived from an EMBL/GenBank/DDBJ whole genome shotgun (WGS) entry which is preliminary data.</text>
</comment>
<evidence type="ECO:0000313" key="1">
    <source>
        <dbReference type="EMBL" id="PKY11740.1"/>
    </source>
</evidence>
<dbReference type="EMBL" id="MXAV01000007">
    <property type="protein sequence ID" value="PKY11740.1"/>
    <property type="molecule type" value="Genomic_DNA"/>
</dbReference>
<dbReference type="RefSeq" id="WP_101536881.1">
    <property type="nucleotide sequence ID" value="NZ_MXAV01000007.1"/>
</dbReference>
<dbReference type="OrthoDB" id="9998249at2"/>
<keyword evidence="2" id="KW-1185">Reference proteome</keyword>
<name>A0A2I1DPF4_9PROT</name>
<accession>A0A2I1DPF4</accession>
<reference evidence="1 2" key="1">
    <citation type="submission" date="2017-03" db="EMBL/GenBank/DDBJ databases">
        <title>Draft genime sequence of the acidophilic sulfur-oxidizing bacterium Acidithiobacillus sp. SH, isolated from seawater.</title>
        <authorList>
            <person name="Sharmin S."/>
            <person name="Tokuhisa M."/>
            <person name="Kanao T."/>
            <person name="Kamimura K."/>
        </authorList>
    </citation>
    <scope>NUCLEOTIDE SEQUENCE [LARGE SCALE GENOMIC DNA]</scope>
    <source>
        <strain evidence="1 2">SH</strain>
    </source>
</reference>
<dbReference type="AlphaFoldDB" id="A0A2I1DPF4"/>
<protein>
    <submittedName>
        <fullName evidence="1">Uncharacterized protein</fullName>
    </submittedName>
</protein>
<sequence length="135" mass="15223">MLYKTEEYQDAWLGLPVSHPHLGGGIVMRVVAARAGTLVSVHFASGLKKVFAVDQFCSECRSLLNIGSFRNTGSDPDTLLANPQRMRVALQDAQWRHQMQQWALESDLDDRLNRAAGYLQPPIRKPHFDWSSIAF</sequence>
<organism evidence="1 2">
    <name type="scientific">Acidithiobacillus marinus</name>
    <dbReference type="NCBI Taxonomy" id="187490"/>
    <lineage>
        <taxon>Bacteria</taxon>
        <taxon>Pseudomonadati</taxon>
        <taxon>Pseudomonadota</taxon>
        <taxon>Acidithiobacillia</taxon>
        <taxon>Acidithiobacillales</taxon>
        <taxon>Acidithiobacillaceae</taxon>
        <taxon>Acidithiobacillus</taxon>
    </lineage>
</organism>
<dbReference type="InParanoid" id="A0A2I1DPF4"/>
<proteinExistence type="predicted"/>
<evidence type="ECO:0000313" key="2">
    <source>
        <dbReference type="Proteomes" id="UP000234329"/>
    </source>
</evidence>
<dbReference type="Proteomes" id="UP000234329">
    <property type="component" value="Unassembled WGS sequence"/>
</dbReference>
<gene>
    <name evidence="1" type="ORF">B1757_02820</name>
</gene>